<evidence type="ECO:0000313" key="4">
    <source>
        <dbReference type="EMBL" id="CDO74522.1"/>
    </source>
</evidence>
<gene>
    <name evidence="4" type="ORF">BN946_scf184846.g3</name>
</gene>
<keyword evidence="1" id="KW-0175">Coiled coil</keyword>
<feature type="compositionally biased region" description="Acidic residues" evidence="2">
    <location>
        <begin position="246"/>
        <end position="257"/>
    </location>
</feature>
<feature type="compositionally biased region" description="Pro residues" evidence="2">
    <location>
        <begin position="424"/>
        <end position="434"/>
    </location>
</feature>
<feature type="compositionally biased region" description="Low complexity" evidence="2">
    <location>
        <begin position="292"/>
        <end position="301"/>
    </location>
</feature>
<feature type="compositionally biased region" description="Pro residues" evidence="2">
    <location>
        <begin position="469"/>
        <end position="482"/>
    </location>
</feature>
<sequence>MLQQQPCLRLRVSLNVVRRARGLCSHHHIPRRGSLCLGSLRPPLFCPMHRLARKGRLISPVTPPTPSGPLGRATDSSKGKKRASEPVSRAAPEKKAKPALSRSAPAQPKPAPNTKGKQTLKAPMAAYSGRQPGSSNYNEDDLDALLDVVQEDLPIGQKMWQRVTDQFNDWARVNSRPPRTQKPLKTKFESLARTPKPTGSADVPANVERAWEIEERIHEKMHVETLDDSEIADGDGDGGGHFVEVNEADQSDNDIEIVEPPSRKASRPPVRTDSSKTHTVVKGFHDQSGPPARSSAASRRAQANDFMTSVTRLLDPAARDARDESRFARQLVTDEISRLTAENRDYRTRNEQLMDRAQQQSAELARLQARVDMLEMLGAHSRRRSSRYNPWDSAEESPRHHRGSGSSQRHPRYYGSHQRSSHLSPPPHYSPPASPSDGWANRRHRGTAYHRSPSPVPLYQPSPSMSAPHPMPPTYPPGPSNPLPTLAALATSPSCSYDDSATYTLTLTPSRRQRHPDGSRQRDDEEKDNGNGWHQ</sequence>
<comment type="caution">
    <text evidence="4">The sequence shown here is derived from an EMBL/GenBank/DDBJ whole genome shotgun (WGS) entry which is preliminary data.</text>
</comment>
<feature type="region of interest" description="Disordered" evidence="2">
    <location>
        <begin position="228"/>
        <end position="302"/>
    </location>
</feature>
<evidence type="ECO:0000313" key="5">
    <source>
        <dbReference type="Proteomes" id="UP000029665"/>
    </source>
</evidence>
<dbReference type="STRING" id="5643.A0A060SJ39"/>
<feature type="coiled-coil region" evidence="1">
    <location>
        <begin position="336"/>
        <end position="377"/>
    </location>
</feature>
<dbReference type="Proteomes" id="UP000029665">
    <property type="component" value="Unassembled WGS sequence"/>
</dbReference>
<proteinExistence type="predicted"/>
<evidence type="ECO:0000256" key="2">
    <source>
        <dbReference type="SAM" id="MobiDB-lite"/>
    </source>
</evidence>
<protein>
    <recommendedName>
        <fullName evidence="3">DUF6818 domain-containing protein</fullName>
    </recommendedName>
</protein>
<dbReference type="OrthoDB" id="2758145at2759"/>
<evidence type="ECO:0000256" key="1">
    <source>
        <dbReference type="SAM" id="Coils"/>
    </source>
</evidence>
<feature type="compositionally biased region" description="Polar residues" evidence="2">
    <location>
        <begin position="491"/>
        <end position="510"/>
    </location>
</feature>
<accession>A0A060SJ39</accession>
<dbReference type="Pfam" id="PF20681">
    <property type="entry name" value="DUF6818"/>
    <property type="match status" value="1"/>
</dbReference>
<dbReference type="PANTHER" id="PTHR34409">
    <property type="entry name" value="SET DOMAIN-CONTAINING PROTEIN"/>
    <property type="match status" value="1"/>
</dbReference>
<organism evidence="4 5">
    <name type="scientific">Pycnoporus cinnabarinus</name>
    <name type="common">Cinnabar-red polypore</name>
    <name type="synonym">Trametes cinnabarina</name>
    <dbReference type="NCBI Taxonomy" id="5643"/>
    <lineage>
        <taxon>Eukaryota</taxon>
        <taxon>Fungi</taxon>
        <taxon>Dikarya</taxon>
        <taxon>Basidiomycota</taxon>
        <taxon>Agaricomycotina</taxon>
        <taxon>Agaricomycetes</taxon>
        <taxon>Polyporales</taxon>
        <taxon>Polyporaceae</taxon>
        <taxon>Trametes</taxon>
    </lineage>
</organism>
<dbReference type="PANTHER" id="PTHR34409:SF1">
    <property type="entry name" value="MYB-LIKE DOMAIN-CONTAINING PROTEIN"/>
    <property type="match status" value="1"/>
</dbReference>
<dbReference type="EMBL" id="CCBP010000177">
    <property type="protein sequence ID" value="CDO74522.1"/>
    <property type="molecule type" value="Genomic_DNA"/>
</dbReference>
<feature type="region of interest" description="Disordered" evidence="2">
    <location>
        <begin position="57"/>
        <end position="121"/>
    </location>
</feature>
<dbReference type="OMA" id="HARHENL"/>
<keyword evidence="5" id="KW-1185">Reference proteome</keyword>
<dbReference type="HOGENOM" id="CLU_509143_0_0_1"/>
<feature type="region of interest" description="Disordered" evidence="2">
    <location>
        <begin position="381"/>
        <end position="535"/>
    </location>
</feature>
<name>A0A060SJ39_PYCCI</name>
<feature type="domain" description="DUF6818" evidence="3">
    <location>
        <begin position="154"/>
        <end position="233"/>
    </location>
</feature>
<feature type="compositionally biased region" description="Basic and acidic residues" evidence="2">
    <location>
        <begin position="75"/>
        <end position="84"/>
    </location>
</feature>
<evidence type="ECO:0000259" key="3">
    <source>
        <dbReference type="Pfam" id="PF20681"/>
    </source>
</evidence>
<reference evidence="4" key="1">
    <citation type="submission" date="2014-01" db="EMBL/GenBank/DDBJ databases">
        <title>The genome of the white-rot fungus Pycnoporus cinnabarinus: a basidiomycete model with a versatile arsenal for lignocellulosic biomass breakdown.</title>
        <authorList>
            <person name="Levasseur A."/>
            <person name="Lomascolo A."/>
            <person name="Ruiz-Duenas F.J."/>
            <person name="Uzan E."/>
            <person name="Piumi F."/>
            <person name="Kues U."/>
            <person name="Ram A.F.J."/>
            <person name="Murat C."/>
            <person name="Haon M."/>
            <person name="Benoit I."/>
            <person name="Arfi Y."/>
            <person name="Chevret D."/>
            <person name="Drula E."/>
            <person name="Kwon M.J."/>
            <person name="Gouret P."/>
            <person name="Lesage-Meessen L."/>
            <person name="Lombard V."/>
            <person name="Mariette J."/>
            <person name="Noirot C."/>
            <person name="Park J."/>
            <person name="Patyshakuliyeva A."/>
            <person name="Wieneger R.A.B."/>
            <person name="Wosten H.A.B."/>
            <person name="Martin F."/>
            <person name="Coutinho P.M."/>
            <person name="de Vries R."/>
            <person name="Martinez A.T."/>
            <person name="Klopp C."/>
            <person name="Pontarotti P."/>
            <person name="Henrissat B."/>
            <person name="Record E."/>
        </authorList>
    </citation>
    <scope>NUCLEOTIDE SEQUENCE [LARGE SCALE GENOMIC DNA]</scope>
    <source>
        <strain evidence="4">BRFM137</strain>
    </source>
</reference>
<dbReference type="InterPro" id="IPR049203">
    <property type="entry name" value="DUF6818"/>
</dbReference>
<dbReference type="AlphaFoldDB" id="A0A060SJ39"/>
<feature type="compositionally biased region" description="Basic and acidic residues" evidence="2">
    <location>
        <begin position="515"/>
        <end position="524"/>
    </location>
</feature>